<feature type="region of interest" description="Disordered" evidence="1">
    <location>
        <begin position="1"/>
        <end position="28"/>
    </location>
</feature>
<dbReference type="EMBL" id="QNGE01001621">
    <property type="protein sequence ID" value="KAA3677189.1"/>
    <property type="molecule type" value="Genomic_DNA"/>
</dbReference>
<comment type="caution">
    <text evidence="2">The sequence shown here is derived from an EMBL/GenBank/DDBJ whole genome shotgun (WGS) entry which is preliminary data.</text>
</comment>
<sequence>MISSPTSPEKQFGISMRYRSEQPVVEDPQEENHLLTPIGIHQIDSQIPILRQLTRKLRETKTELQNVTTQFINSISGSRPDDMQTALIRLKKNLEVYTWRLERNKRYRMQLRLLNSNNQSDQITVKSVQYFNQMNERCADQIGLAKELKLKVVQYLSLLEAAGSKSQSDIISENHATSLNVNTNFLDPHSETGNNRINEQIQTLHLWQANLNSAQLLSKEADLAMQKGRRLFNELINNCAHCLFQTDGHD</sequence>
<keyword evidence="3" id="KW-1185">Reference proteome</keyword>
<evidence type="ECO:0000313" key="2">
    <source>
        <dbReference type="EMBL" id="KAA3677189.1"/>
    </source>
</evidence>
<protein>
    <submittedName>
        <fullName evidence="2">Uncharacterized protein</fullName>
    </submittedName>
</protein>
<reference evidence="2 3" key="1">
    <citation type="journal article" date="2019" name="Gigascience">
        <title>Whole-genome sequence of the oriental lung fluke Paragonimus westermani.</title>
        <authorList>
            <person name="Oey H."/>
            <person name="Zakrzewski M."/>
            <person name="Narain K."/>
            <person name="Devi K.R."/>
            <person name="Agatsuma T."/>
            <person name="Nawaratna S."/>
            <person name="Gobert G.N."/>
            <person name="Jones M.K."/>
            <person name="Ragan M.A."/>
            <person name="McManus D.P."/>
            <person name="Krause L."/>
        </authorList>
    </citation>
    <scope>NUCLEOTIDE SEQUENCE [LARGE SCALE GENOMIC DNA]</scope>
    <source>
        <strain evidence="2 3">IND2009</strain>
    </source>
</reference>
<evidence type="ECO:0000313" key="3">
    <source>
        <dbReference type="Proteomes" id="UP000324629"/>
    </source>
</evidence>
<organism evidence="2 3">
    <name type="scientific">Paragonimus westermani</name>
    <dbReference type="NCBI Taxonomy" id="34504"/>
    <lineage>
        <taxon>Eukaryota</taxon>
        <taxon>Metazoa</taxon>
        <taxon>Spiralia</taxon>
        <taxon>Lophotrochozoa</taxon>
        <taxon>Platyhelminthes</taxon>
        <taxon>Trematoda</taxon>
        <taxon>Digenea</taxon>
        <taxon>Plagiorchiida</taxon>
        <taxon>Troglotremata</taxon>
        <taxon>Troglotrematidae</taxon>
        <taxon>Paragonimus</taxon>
    </lineage>
</organism>
<gene>
    <name evidence="2" type="ORF">DEA37_0001237</name>
</gene>
<name>A0A5J4NP45_9TREM</name>
<dbReference type="Proteomes" id="UP000324629">
    <property type="component" value="Unassembled WGS sequence"/>
</dbReference>
<accession>A0A5J4NP45</accession>
<proteinExistence type="predicted"/>
<dbReference type="AlphaFoldDB" id="A0A5J4NP45"/>
<evidence type="ECO:0000256" key="1">
    <source>
        <dbReference type="SAM" id="MobiDB-lite"/>
    </source>
</evidence>